<dbReference type="AlphaFoldDB" id="A0AAN9QUX6"/>
<keyword evidence="2" id="KW-1185">Reference proteome</keyword>
<reference evidence="1 2" key="1">
    <citation type="submission" date="2024-01" db="EMBL/GenBank/DDBJ databases">
        <title>The genomes of 5 underutilized Papilionoideae crops provide insights into root nodulation and disease resistanc.</title>
        <authorList>
            <person name="Jiang F."/>
        </authorList>
    </citation>
    <scope>NUCLEOTIDE SEQUENCE [LARGE SCALE GENOMIC DNA]</scope>
    <source>
        <strain evidence="1">LVBAO_FW01</strain>
        <tissue evidence="1">Leaves</tissue>
    </source>
</reference>
<protein>
    <submittedName>
        <fullName evidence="1">Uncharacterized protein</fullName>
    </submittedName>
</protein>
<proteinExistence type="predicted"/>
<dbReference type="EMBL" id="JAYMYQ010000002">
    <property type="protein sequence ID" value="KAK7351365.1"/>
    <property type="molecule type" value="Genomic_DNA"/>
</dbReference>
<dbReference type="Proteomes" id="UP001367508">
    <property type="component" value="Unassembled WGS sequence"/>
</dbReference>
<dbReference type="PANTHER" id="PTHR33168">
    <property type="entry name" value="STRESS INDUCED PROTEIN-RELATED"/>
    <property type="match status" value="1"/>
</dbReference>
<name>A0AAN9QUX6_CANGL</name>
<sequence>MGGNPSKVEEMIGALNCVEDYDYEDMVIITYCGCFRGLYSTHGYEWCHGKQETVKDHRKWLAQKLKKMMKALSDVLVCPSCTRTNNKKRKMQFQYDPKSYALNFDDGVEKEDDGLYLHFSDRYACPLGINKL</sequence>
<evidence type="ECO:0000313" key="1">
    <source>
        <dbReference type="EMBL" id="KAK7351365.1"/>
    </source>
</evidence>
<organism evidence="1 2">
    <name type="scientific">Canavalia gladiata</name>
    <name type="common">Sword bean</name>
    <name type="synonym">Dolichos gladiatus</name>
    <dbReference type="NCBI Taxonomy" id="3824"/>
    <lineage>
        <taxon>Eukaryota</taxon>
        <taxon>Viridiplantae</taxon>
        <taxon>Streptophyta</taxon>
        <taxon>Embryophyta</taxon>
        <taxon>Tracheophyta</taxon>
        <taxon>Spermatophyta</taxon>
        <taxon>Magnoliopsida</taxon>
        <taxon>eudicotyledons</taxon>
        <taxon>Gunneridae</taxon>
        <taxon>Pentapetalae</taxon>
        <taxon>rosids</taxon>
        <taxon>fabids</taxon>
        <taxon>Fabales</taxon>
        <taxon>Fabaceae</taxon>
        <taxon>Papilionoideae</taxon>
        <taxon>50 kb inversion clade</taxon>
        <taxon>NPAAA clade</taxon>
        <taxon>indigoferoid/millettioid clade</taxon>
        <taxon>Phaseoleae</taxon>
        <taxon>Canavalia</taxon>
    </lineage>
</organism>
<gene>
    <name evidence="1" type="ORF">VNO77_10760</name>
</gene>
<evidence type="ECO:0000313" key="2">
    <source>
        <dbReference type="Proteomes" id="UP001367508"/>
    </source>
</evidence>
<accession>A0AAN9QUX6</accession>
<comment type="caution">
    <text evidence="1">The sequence shown here is derived from an EMBL/GenBank/DDBJ whole genome shotgun (WGS) entry which is preliminary data.</text>
</comment>